<comment type="caution">
    <text evidence="1">The sequence shown here is derived from an EMBL/GenBank/DDBJ whole genome shotgun (WGS) entry which is preliminary data.</text>
</comment>
<dbReference type="Proteomes" id="UP000244178">
    <property type="component" value="Unassembled WGS sequence"/>
</dbReference>
<proteinExistence type="predicted"/>
<evidence type="ECO:0000313" key="2">
    <source>
        <dbReference type="Proteomes" id="UP000244178"/>
    </source>
</evidence>
<gene>
    <name evidence="1" type="ORF">C5U62_09445</name>
</gene>
<evidence type="ECO:0000313" key="1">
    <source>
        <dbReference type="EMBL" id="PUA45694.1"/>
    </source>
</evidence>
<organism evidence="1 2">
    <name type="scientific">Pseudomonas protegens</name>
    <dbReference type="NCBI Taxonomy" id="380021"/>
    <lineage>
        <taxon>Bacteria</taxon>
        <taxon>Pseudomonadati</taxon>
        <taxon>Pseudomonadota</taxon>
        <taxon>Gammaproteobacteria</taxon>
        <taxon>Pseudomonadales</taxon>
        <taxon>Pseudomonadaceae</taxon>
        <taxon>Pseudomonas</taxon>
    </lineage>
</organism>
<sequence length="88" mass="9200">MGVFKGKGKGKGGRQAAILGFPLAMGRGGARYFFNLGQALEKTGKRPGSGGCGGLADAAIGALRPDPDAGLRWVDIRLANNHRQRHRA</sequence>
<dbReference type="AlphaFoldDB" id="A0A2T6GNF3"/>
<accession>A0A2T6GNF3</accession>
<dbReference type="EMBL" id="PYJM01000002">
    <property type="protein sequence ID" value="PUA45694.1"/>
    <property type="molecule type" value="Genomic_DNA"/>
</dbReference>
<reference evidence="1 2" key="1">
    <citation type="submission" date="2018-03" db="EMBL/GenBank/DDBJ databases">
        <title>Draft genome sequence of the plant growth promoting rhizobacterium Pseudomonas protegens strain BNJ-SS-45 isolated from wheat (Triticum aestivum) rhizosphere.</title>
        <authorList>
            <person name="Bajpai A."/>
            <person name="Shende K."/>
            <person name="Meena N."/>
            <person name="Upadhyayula S.R."/>
            <person name="Suravajhala P."/>
            <person name="Medicherla K.M."/>
            <person name="Johri B.N."/>
        </authorList>
    </citation>
    <scope>NUCLEOTIDE SEQUENCE [LARGE SCALE GENOMIC DNA]</scope>
    <source>
        <strain evidence="1 2">BNJ-SS-45</strain>
    </source>
</reference>
<protein>
    <submittedName>
        <fullName evidence="1">Uncharacterized protein</fullName>
    </submittedName>
</protein>
<name>A0A2T6GNF3_9PSED</name>